<keyword evidence="9" id="KW-0464">Manganese</keyword>
<dbReference type="GO" id="GO:0005524">
    <property type="term" value="F:ATP binding"/>
    <property type="evidence" value="ECO:0007669"/>
    <property type="project" value="UniProtKB-UniRule"/>
</dbReference>
<dbReference type="Gene3D" id="3.30.1490.20">
    <property type="entry name" value="ATP-grasp fold, A domain"/>
    <property type="match status" value="1"/>
</dbReference>
<reference evidence="12 13" key="1">
    <citation type="submission" date="2019-10" db="EMBL/GenBank/DDBJ databases">
        <title>Whole-genome sequence of the purple nonsulfur photosynthetic bacterium Rhodocyclus tenuis.</title>
        <authorList>
            <person name="Kyndt J.A."/>
            <person name="Meyer T.E."/>
        </authorList>
    </citation>
    <scope>NUCLEOTIDE SEQUENCE [LARGE SCALE GENOMIC DNA]</scope>
    <source>
        <strain evidence="12 13">DSM 110</strain>
    </source>
</reference>
<sequence length="329" mass="35421">MHFAFIVDPPDSLKPAKDSSIAMMRAAQAAGHGVSIIEAPDLFWDSQADAVAAEALSITLTASAESWYVPGERRTLALRDVDAIVMRKDPPFDLEYVTATWLLERAEHDGARVFNRPRALRDHSEKLSIAEFARFAAPTRVARRAEAIDAFIDEHADVILKPLDGMGGAGVFRVRRDDPNRNAIIEALTDLGGRTIMAQRYLPAISDGDKRILIIDGEVVPYCLARIPRSGETRGNLAAGGRGVARPLSPRDREIATALAPVLAARGLFLVGIDVIGDCLTEINVTSPTCMVEIQAQTGFDVAAMFITALERAVRAAPLTSRGAGVADA</sequence>
<evidence type="ECO:0000256" key="7">
    <source>
        <dbReference type="ARBA" id="ARBA00022840"/>
    </source>
</evidence>
<comment type="caution">
    <text evidence="12">The sequence shown here is derived from an EMBL/GenBank/DDBJ whole genome shotgun (WGS) entry which is preliminary data.</text>
</comment>
<dbReference type="Proteomes" id="UP000480275">
    <property type="component" value="Unassembled WGS sequence"/>
</dbReference>
<dbReference type="SUPFAM" id="SSF52440">
    <property type="entry name" value="PreATP-grasp domain"/>
    <property type="match status" value="1"/>
</dbReference>
<evidence type="ECO:0000313" key="12">
    <source>
        <dbReference type="EMBL" id="MQY51861.1"/>
    </source>
</evidence>
<dbReference type="Gene3D" id="3.30.470.20">
    <property type="entry name" value="ATP-grasp fold, B domain"/>
    <property type="match status" value="1"/>
</dbReference>
<dbReference type="UniPathway" id="UPA00142">
    <property type="reaction ID" value="UER00210"/>
</dbReference>
<keyword evidence="7 10" id="KW-0067">ATP-binding</keyword>
<evidence type="ECO:0000256" key="9">
    <source>
        <dbReference type="ARBA" id="ARBA00023211"/>
    </source>
</evidence>
<dbReference type="AlphaFoldDB" id="A0A6L5JXU7"/>
<dbReference type="InterPro" id="IPR011761">
    <property type="entry name" value="ATP-grasp"/>
</dbReference>
<dbReference type="EC" id="6.3.2.3" evidence="10"/>
<evidence type="ECO:0000256" key="6">
    <source>
        <dbReference type="ARBA" id="ARBA00022741"/>
    </source>
</evidence>
<dbReference type="InterPro" id="IPR004218">
    <property type="entry name" value="GSHS_ATP-bd"/>
</dbReference>
<dbReference type="Pfam" id="PF02955">
    <property type="entry name" value="GSH-S_ATP"/>
    <property type="match status" value="1"/>
</dbReference>
<dbReference type="HAMAP" id="MF_00162">
    <property type="entry name" value="GSH_S"/>
    <property type="match status" value="1"/>
</dbReference>
<keyword evidence="6 10" id="KW-0547">Nucleotide-binding</keyword>
<keyword evidence="5" id="KW-0479">Metal-binding</keyword>
<evidence type="ECO:0000256" key="10">
    <source>
        <dbReference type="HAMAP-Rule" id="MF_00162"/>
    </source>
</evidence>
<evidence type="ECO:0000259" key="11">
    <source>
        <dbReference type="PROSITE" id="PS50975"/>
    </source>
</evidence>
<dbReference type="FunFam" id="3.30.1490.20:FF:000009">
    <property type="entry name" value="Glutathione synthetase"/>
    <property type="match status" value="1"/>
</dbReference>
<dbReference type="InterPro" id="IPR016185">
    <property type="entry name" value="PreATP-grasp_dom_sf"/>
</dbReference>
<dbReference type="PANTHER" id="PTHR21621">
    <property type="entry name" value="RIBOSOMAL PROTEIN S6 MODIFICATION PROTEIN"/>
    <property type="match status" value="1"/>
</dbReference>
<gene>
    <name evidence="10 12" type="primary">gshB</name>
    <name evidence="12" type="ORF">GHK24_08740</name>
</gene>
<dbReference type="InterPro" id="IPR013815">
    <property type="entry name" value="ATP_grasp_subdomain_1"/>
</dbReference>
<dbReference type="GO" id="GO:0046872">
    <property type="term" value="F:metal ion binding"/>
    <property type="evidence" value="ECO:0007669"/>
    <property type="project" value="UniProtKB-KW"/>
</dbReference>
<organism evidence="12 13">
    <name type="scientific">Rhodocyclus tenuis</name>
    <name type="common">Rhodospirillum tenue</name>
    <dbReference type="NCBI Taxonomy" id="1066"/>
    <lineage>
        <taxon>Bacteria</taxon>
        <taxon>Pseudomonadati</taxon>
        <taxon>Pseudomonadota</taxon>
        <taxon>Betaproteobacteria</taxon>
        <taxon>Rhodocyclales</taxon>
        <taxon>Rhodocyclaceae</taxon>
        <taxon>Rhodocyclus</taxon>
    </lineage>
</organism>
<evidence type="ECO:0000256" key="2">
    <source>
        <dbReference type="ARBA" id="ARBA00001946"/>
    </source>
</evidence>
<keyword evidence="8" id="KW-0460">Magnesium</keyword>
<dbReference type="NCBIfam" id="TIGR01380">
    <property type="entry name" value="glut_syn"/>
    <property type="match status" value="1"/>
</dbReference>
<dbReference type="PANTHER" id="PTHR21621:SF4">
    <property type="entry name" value="GLUTATHIONE SYNTHETASE"/>
    <property type="match status" value="1"/>
</dbReference>
<evidence type="ECO:0000256" key="8">
    <source>
        <dbReference type="ARBA" id="ARBA00022842"/>
    </source>
</evidence>
<keyword evidence="3 10" id="KW-0436">Ligase</keyword>
<evidence type="ECO:0000256" key="5">
    <source>
        <dbReference type="ARBA" id="ARBA00022723"/>
    </source>
</evidence>
<accession>A0A6L5JXU7</accession>
<evidence type="ECO:0000256" key="3">
    <source>
        <dbReference type="ARBA" id="ARBA00022598"/>
    </source>
</evidence>
<dbReference type="SUPFAM" id="SSF56059">
    <property type="entry name" value="Glutathione synthetase ATP-binding domain-like"/>
    <property type="match status" value="1"/>
</dbReference>
<dbReference type="GO" id="GO:0004363">
    <property type="term" value="F:glutathione synthase activity"/>
    <property type="evidence" value="ECO:0007669"/>
    <property type="project" value="UniProtKB-UniRule"/>
</dbReference>
<comment type="cofactor">
    <cofactor evidence="2">
        <name>Mg(2+)</name>
        <dbReference type="ChEBI" id="CHEBI:18420"/>
    </cofactor>
</comment>
<proteinExistence type="inferred from homology"/>
<comment type="cofactor">
    <cofactor evidence="1">
        <name>Mn(2+)</name>
        <dbReference type="ChEBI" id="CHEBI:29035"/>
    </cofactor>
</comment>
<comment type="catalytic activity">
    <reaction evidence="10">
        <text>gamma-L-glutamyl-L-cysteine + glycine + ATP = glutathione + ADP + phosphate + H(+)</text>
        <dbReference type="Rhea" id="RHEA:13557"/>
        <dbReference type="ChEBI" id="CHEBI:15378"/>
        <dbReference type="ChEBI" id="CHEBI:30616"/>
        <dbReference type="ChEBI" id="CHEBI:43474"/>
        <dbReference type="ChEBI" id="CHEBI:57305"/>
        <dbReference type="ChEBI" id="CHEBI:57925"/>
        <dbReference type="ChEBI" id="CHEBI:58173"/>
        <dbReference type="ChEBI" id="CHEBI:456216"/>
        <dbReference type="EC" id="6.3.2.3"/>
    </reaction>
</comment>
<dbReference type="Gene3D" id="3.40.50.20">
    <property type="match status" value="1"/>
</dbReference>
<comment type="pathway">
    <text evidence="10">Sulfur metabolism; glutathione biosynthesis; glutathione from L-cysteine and L-glutamate: step 2/2.</text>
</comment>
<evidence type="ECO:0000256" key="4">
    <source>
        <dbReference type="ARBA" id="ARBA00022684"/>
    </source>
</evidence>
<dbReference type="NCBIfam" id="NF003573">
    <property type="entry name" value="PRK05246.1"/>
    <property type="match status" value="1"/>
</dbReference>
<dbReference type="Pfam" id="PF02951">
    <property type="entry name" value="GSH-S_N"/>
    <property type="match status" value="1"/>
</dbReference>
<protein>
    <recommendedName>
        <fullName evidence="10">Glutathione synthetase</fullName>
        <ecNumber evidence="10">6.3.2.3</ecNumber>
    </recommendedName>
    <alternativeName>
        <fullName evidence="10">GSH synthetase</fullName>
        <shortName evidence="10">GSH-S</shortName>
        <shortName evidence="10">GSHase</shortName>
    </alternativeName>
    <alternativeName>
        <fullName evidence="10">Glutathione synthase</fullName>
    </alternativeName>
</protein>
<dbReference type="InterPro" id="IPR004215">
    <property type="entry name" value="GSHS_N"/>
</dbReference>
<comment type="similarity">
    <text evidence="10">Belongs to the prokaryotic GSH synthase family.</text>
</comment>
<keyword evidence="4 10" id="KW-0317">Glutathione biosynthesis</keyword>
<dbReference type="EMBL" id="WIXJ01000005">
    <property type="protein sequence ID" value="MQY51861.1"/>
    <property type="molecule type" value="Genomic_DNA"/>
</dbReference>
<dbReference type="GO" id="GO:0005737">
    <property type="term" value="C:cytoplasm"/>
    <property type="evidence" value="ECO:0007669"/>
    <property type="project" value="TreeGrafter"/>
</dbReference>
<dbReference type="PROSITE" id="PS50975">
    <property type="entry name" value="ATP_GRASP"/>
    <property type="match status" value="1"/>
</dbReference>
<dbReference type="OrthoDB" id="9785415at2"/>
<evidence type="ECO:0000313" key="13">
    <source>
        <dbReference type="Proteomes" id="UP000480275"/>
    </source>
</evidence>
<name>A0A6L5JXU7_RHOTE</name>
<evidence type="ECO:0000256" key="1">
    <source>
        <dbReference type="ARBA" id="ARBA00001936"/>
    </source>
</evidence>
<dbReference type="InterPro" id="IPR006284">
    <property type="entry name" value="Glut_synth_pro"/>
</dbReference>
<feature type="domain" description="ATP-grasp" evidence="11">
    <location>
        <begin position="126"/>
        <end position="311"/>
    </location>
</feature>